<dbReference type="InterPro" id="IPR029010">
    <property type="entry name" value="ThuA-like"/>
</dbReference>
<comment type="caution">
    <text evidence="10">The sequence shown here is derived from an EMBL/GenBank/DDBJ whole genome shotgun (WGS) entry which is preliminary data.</text>
</comment>
<sequence length="1315" mass="143657">MAFSLKYTLVVVTLATLTLANCNRNPSRVLQNLGGKQPTSPTSTTILSGSSTSGNSNARQMGPRRTEILFLGDKGHHRPIERVPELMAALGNKGINITYTDRLEDLNTPNLNRFDGLLIYANWDSIPKPQERALLDYVSSGHGLIPVHCASYCFRNSPEYIDKVVGGQFWRHGMDSITTKTVQPTSDPNRTIMAGLAPFTAYDETYLHSHLQADNNVLAVREIKPNQAKDMAAANRPGVAEEPYTWTRTYGKGRVFYTAYGHDERTWRQAGFQQLLERGILWAIGDAAKKQHDGLKPQAFTYKGANLPNYEKRPGEQLEQLPLSPEESMKHIQVPVDFTLSLFAHEPNVMHPIAMTWDDRGRLFVLITKDYPNERKPEGGSDSIVICEDTNGDSKADKFTTFAEGLSIPTGLVFANGGLIVSQAPHMLFLKDTNGDDKADVKTILFSGFGTFDTHAGPSNLHYGFDNWIWGSVGYSGFKGKVGTADTLNFGQALFRFKADGSVVEHMAITSNNTWGLGFNETGDVFGSTANNSHGWYMAIPNRAYSARPNSMNGSRSTDTHKDMKPITERVRQVDVFGGFTAAAGHNFYTARTFPKAYWNNVAFVCEPTGHIVHQNVMQKHGSDYEDAEGQSAGLNFNLMAGADEWFAPVFAETGPDGAVWVADWYSYIIQHNPVPQGFKNGAGNAYETNLRDFTHGRIYRVGYDKSMPQPQVPNLSVADPAGLLVALKHPNQFWRMTAQRLLVERKNSDVAPQLWAIANEPSVDEIGINAPAIHALWTLQGLGAITPADLQVALKHQSEGVRKAAVMVMPRTAEGAAVLLSNKLLNDKEPLVVLNTLLALSETPQNGATDDAVLTRLKQTTANDDRWLPDAFACAMNAHHAQLLRRWLSTITMPPTQTNSAVTSTGNAMPIDHSKHQMGGANGGKTASAKQTTTATTVSVAATVADLVVARIETDPARPVVREGTRGIVYVTNQGGTAIAKGAPVPLTMRFESKPGAGDGDRPALKIDYVSYTFTDGIQPGETVAIRRTNNGPWTGDLWLTTELAGDYTLSVQIDKDNTLPESNKNNNSYSQTITFRAPAQLSTVAVERAARAYASTASPDSVVTMLQKATELDGDNALALVKGLSDGYDYAVKRKLADSHTALLASLGKRLPDDARPRLNRLLEAWGLRDANADLDPNAQVVRLKTVREEMRYDKKAFSVVVSKPVVIILENPDAMQHNLVVIKPKSTERVGKLADALITAKNGAEKNYVPESTDIIAATALVNPNQTVRLTFKAPDQPGEYPFVCTFPGHWRIMNGIMTVTKAPTVTGALAK</sequence>
<dbReference type="InterPro" id="IPR000923">
    <property type="entry name" value="BlueCu_1"/>
</dbReference>
<dbReference type="PANTHER" id="PTHR33546:SF1">
    <property type="entry name" value="LARGE, MULTIFUNCTIONAL SECRETED PROTEIN"/>
    <property type="match status" value="1"/>
</dbReference>
<gene>
    <name evidence="10" type="ORF">J2I48_20900</name>
</gene>
<dbReference type="Proteomes" id="UP000664795">
    <property type="component" value="Unassembled WGS sequence"/>
</dbReference>
<feature type="chain" id="PRO_5037026869" evidence="6">
    <location>
        <begin position="21"/>
        <end position="1315"/>
    </location>
</feature>
<evidence type="ECO:0000259" key="7">
    <source>
        <dbReference type="Pfam" id="PF00127"/>
    </source>
</evidence>
<keyword evidence="2" id="KW-0479">Metal-binding</keyword>
<evidence type="ECO:0000256" key="1">
    <source>
        <dbReference type="ARBA" id="ARBA00022448"/>
    </source>
</evidence>
<feature type="domain" description="ThuA-like" evidence="8">
    <location>
        <begin position="72"/>
        <end position="283"/>
    </location>
</feature>
<feature type="region of interest" description="Disordered" evidence="5">
    <location>
        <begin position="30"/>
        <end position="62"/>
    </location>
</feature>
<dbReference type="Gene3D" id="2.60.40.420">
    <property type="entry name" value="Cupredoxins - blue copper proteins"/>
    <property type="match status" value="1"/>
</dbReference>
<dbReference type="InterPro" id="IPR029062">
    <property type="entry name" value="Class_I_gatase-like"/>
</dbReference>
<dbReference type="GO" id="GO:0009055">
    <property type="term" value="F:electron transfer activity"/>
    <property type="evidence" value="ECO:0007669"/>
    <property type="project" value="InterPro"/>
</dbReference>
<evidence type="ECO:0000313" key="11">
    <source>
        <dbReference type="Proteomes" id="UP000664795"/>
    </source>
</evidence>
<keyword evidence="6" id="KW-0732">Signal</keyword>
<evidence type="ECO:0000256" key="5">
    <source>
        <dbReference type="SAM" id="MobiDB-lite"/>
    </source>
</evidence>
<evidence type="ECO:0000256" key="6">
    <source>
        <dbReference type="SAM" id="SignalP"/>
    </source>
</evidence>
<dbReference type="Gene3D" id="2.60.40.10">
    <property type="entry name" value="Immunoglobulins"/>
    <property type="match status" value="1"/>
</dbReference>
<keyword evidence="1" id="KW-0813">Transport</keyword>
<dbReference type="InterPro" id="IPR055557">
    <property type="entry name" value="DUF7133"/>
</dbReference>
<dbReference type="Pfam" id="PF23500">
    <property type="entry name" value="DUF7133"/>
    <property type="match status" value="1"/>
</dbReference>
<feature type="domain" description="DUF7133" evidence="9">
    <location>
        <begin position="324"/>
        <end position="704"/>
    </location>
</feature>
<evidence type="ECO:0000259" key="9">
    <source>
        <dbReference type="Pfam" id="PF23500"/>
    </source>
</evidence>
<evidence type="ECO:0000256" key="3">
    <source>
        <dbReference type="ARBA" id="ARBA00022982"/>
    </source>
</evidence>
<reference evidence="10 11" key="1">
    <citation type="submission" date="2021-03" db="EMBL/GenBank/DDBJ databases">
        <title>Fibrella sp. HMF5036 genome sequencing and assembly.</title>
        <authorList>
            <person name="Kang H."/>
            <person name="Kim H."/>
            <person name="Bae S."/>
            <person name="Joh K."/>
        </authorList>
    </citation>
    <scope>NUCLEOTIDE SEQUENCE [LARGE SCALE GENOMIC DNA]</scope>
    <source>
        <strain evidence="10 11">HMF5036</strain>
    </source>
</reference>
<name>A0A939GBA9_9BACT</name>
<feature type="signal peptide" evidence="6">
    <location>
        <begin position="1"/>
        <end position="20"/>
    </location>
</feature>
<dbReference type="RefSeq" id="WP_207337449.1">
    <property type="nucleotide sequence ID" value="NZ_JAFMYU010000020.1"/>
</dbReference>
<dbReference type="SUPFAM" id="SSF48371">
    <property type="entry name" value="ARM repeat"/>
    <property type="match status" value="1"/>
</dbReference>
<dbReference type="SUPFAM" id="SSF49503">
    <property type="entry name" value="Cupredoxins"/>
    <property type="match status" value="1"/>
</dbReference>
<evidence type="ECO:0000313" key="10">
    <source>
        <dbReference type="EMBL" id="MBO0933482.1"/>
    </source>
</evidence>
<dbReference type="Gene3D" id="1.25.10.10">
    <property type="entry name" value="Leucine-rich Repeat Variant"/>
    <property type="match status" value="1"/>
</dbReference>
<proteinExistence type="predicted"/>
<dbReference type="Pfam" id="PF00127">
    <property type="entry name" value="Copper-bind"/>
    <property type="match status" value="1"/>
</dbReference>
<dbReference type="InterPro" id="IPR013428">
    <property type="entry name" value="Membrane-bound_put_N"/>
</dbReference>
<dbReference type="Pfam" id="PF06283">
    <property type="entry name" value="ThuA"/>
    <property type="match status" value="1"/>
</dbReference>
<evidence type="ECO:0000256" key="4">
    <source>
        <dbReference type="ARBA" id="ARBA00023008"/>
    </source>
</evidence>
<dbReference type="InterPro" id="IPR028871">
    <property type="entry name" value="BlueCu_1_BS"/>
</dbReference>
<dbReference type="EMBL" id="JAFMYU010000020">
    <property type="protein sequence ID" value="MBO0933482.1"/>
    <property type="molecule type" value="Genomic_DNA"/>
</dbReference>
<feature type="compositionally biased region" description="Low complexity" evidence="5">
    <location>
        <begin position="38"/>
        <end position="57"/>
    </location>
</feature>
<dbReference type="GO" id="GO:0005507">
    <property type="term" value="F:copper ion binding"/>
    <property type="evidence" value="ECO:0007669"/>
    <property type="project" value="InterPro"/>
</dbReference>
<dbReference type="SUPFAM" id="SSF50952">
    <property type="entry name" value="Soluble quinoprotein glucose dehydrogenase"/>
    <property type="match status" value="1"/>
</dbReference>
<dbReference type="SUPFAM" id="SSF52317">
    <property type="entry name" value="Class I glutamine amidotransferase-like"/>
    <property type="match status" value="1"/>
</dbReference>
<evidence type="ECO:0000259" key="8">
    <source>
        <dbReference type="Pfam" id="PF06283"/>
    </source>
</evidence>
<dbReference type="CDD" id="cd04233">
    <property type="entry name" value="Auracyanin"/>
    <property type="match status" value="1"/>
</dbReference>
<dbReference type="InterPro" id="IPR011989">
    <property type="entry name" value="ARM-like"/>
</dbReference>
<evidence type="ECO:0000256" key="2">
    <source>
        <dbReference type="ARBA" id="ARBA00022723"/>
    </source>
</evidence>
<organism evidence="10 11">
    <name type="scientific">Fibrella aquatilis</name>
    <dbReference type="NCBI Taxonomy" id="2817059"/>
    <lineage>
        <taxon>Bacteria</taxon>
        <taxon>Pseudomonadati</taxon>
        <taxon>Bacteroidota</taxon>
        <taxon>Cytophagia</taxon>
        <taxon>Cytophagales</taxon>
        <taxon>Spirosomataceae</taxon>
        <taxon>Fibrella</taxon>
    </lineage>
</organism>
<dbReference type="InterPro" id="IPR011041">
    <property type="entry name" value="Quinoprot_gluc/sorb_DH_b-prop"/>
</dbReference>
<dbReference type="PANTHER" id="PTHR33546">
    <property type="entry name" value="LARGE, MULTIFUNCTIONAL SECRETED PROTEIN-RELATED"/>
    <property type="match status" value="1"/>
</dbReference>
<accession>A0A939GBA9</accession>
<keyword evidence="11" id="KW-1185">Reference proteome</keyword>
<dbReference type="InterPro" id="IPR013783">
    <property type="entry name" value="Ig-like_fold"/>
</dbReference>
<dbReference type="NCBIfam" id="TIGR02604">
    <property type="entry name" value="Piru_Ver_Nterm"/>
    <property type="match status" value="1"/>
</dbReference>
<dbReference type="Gene3D" id="3.40.50.880">
    <property type="match status" value="1"/>
</dbReference>
<dbReference type="InterPro" id="IPR016024">
    <property type="entry name" value="ARM-type_fold"/>
</dbReference>
<dbReference type="PROSITE" id="PS00196">
    <property type="entry name" value="COPPER_BLUE"/>
    <property type="match status" value="1"/>
</dbReference>
<feature type="domain" description="Blue (type 1) copper" evidence="7">
    <location>
        <begin position="1186"/>
        <end position="1303"/>
    </location>
</feature>
<protein>
    <submittedName>
        <fullName evidence="10">ThuA domain-containing protein</fullName>
    </submittedName>
</protein>
<keyword evidence="3" id="KW-0249">Electron transport</keyword>
<keyword evidence="4" id="KW-0186">Copper</keyword>
<dbReference type="InterPro" id="IPR008972">
    <property type="entry name" value="Cupredoxin"/>
</dbReference>